<evidence type="ECO:0000313" key="4">
    <source>
        <dbReference type="Proteomes" id="UP000663861"/>
    </source>
</evidence>
<dbReference type="AlphaFoldDB" id="A0A8H3AM05"/>
<sequence length="129" mass="14544">TINPLTKKPVATWYKPGQTAGSVLGVCSSSFEECRAECVGLYLTGNREILEIFGYTEEKDCQDIEYAQYLLMARAGVRALELYDPKAKKHLQAHMQARLGITNYFIQEGLAELVEFRNAEGKLEDVHIK</sequence>
<organism evidence="3 4">
    <name type="scientific">Rhizoctonia solani</name>
    <dbReference type="NCBI Taxonomy" id="456999"/>
    <lineage>
        <taxon>Eukaryota</taxon>
        <taxon>Fungi</taxon>
        <taxon>Dikarya</taxon>
        <taxon>Basidiomycota</taxon>
        <taxon>Agaricomycotina</taxon>
        <taxon>Agaricomycetes</taxon>
        <taxon>Cantharellales</taxon>
        <taxon>Ceratobasidiaceae</taxon>
        <taxon>Rhizoctonia</taxon>
    </lineage>
</organism>
<dbReference type="Pfam" id="PF03571">
    <property type="entry name" value="Peptidase_M49"/>
    <property type="match status" value="1"/>
</dbReference>
<dbReference type="GO" id="GO:0005737">
    <property type="term" value="C:cytoplasm"/>
    <property type="evidence" value="ECO:0007669"/>
    <property type="project" value="TreeGrafter"/>
</dbReference>
<keyword evidence="1" id="KW-0479">Metal-binding</keyword>
<proteinExistence type="predicted"/>
<dbReference type="PANTHER" id="PTHR23422:SF11">
    <property type="entry name" value="DIPEPTIDYL PEPTIDASE 3"/>
    <property type="match status" value="1"/>
</dbReference>
<keyword evidence="2" id="KW-0378">Hydrolase</keyword>
<dbReference type="GO" id="GO:0008239">
    <property type="term" value="F:dipeptidyl-peptidase activity"/>
    <property type="evidence" value="ECO:0007669"/>
    <property type="project" value="TreeGrafter"/>
</dbReference>
<dbReference type="InterPro" id="IPR039461">
    <property type="entry name" value="Peptidase_M49"/>
</dbReference>
<feature type="non-terminal residue" evidence="3">
    <location>
        <position position="129"/>
    </location>
</feature>
<accession>A0A8H3AM05</accession>
<dbReference type="EMBL" id="CAJMWY010000332">
    <property type="protein sequence ID" value="CAE6428523.1"/>
    <property type="molecule type" value="Genomic_DNA"/>
</dbReference>
<evidence type="ECO:0000256" key="2">
    <source>
        <dbReference type="ARBA" id="ARBA00022801"/>
    </source>
</evidence>
<evidence type="ECO:0000313" key="3">
    <source>
        <dbReference type="EMBL" id="CAE6428523.1"/>
    </source>
</evidence>
<protein>
    <submittedName>
        <fullName evidence="3">Uncharacterized protein</fullName>
    </submittedName>
</protein>
<dbReference type="Proteomes" id="UP000663861">
    <property type="component" value="Unassembled WGS sequence"/>
</dbReference>
<reference evidence="3" key="1">
    <citation type="submission" date="2021-01" db="EMBL/GenBank/DDBJ databases">
        <authorList>
            <person name="Kaushik A."/>
        </authorList>
    </citation>
    <scope>NUCLEOTIDE SEQUENCE</scope>
    <source>
        <strain evidence="3">AG4-RS23</strain>
    </source>
</reference>
<name>A0A8H3AM05_9AGAM</name>
<evidence type="ECO:0000256" key="1">
    <source>
        <dbReference type="ARBA" id="ARBA00022723"/>
    </source>
</evidence>
<dbReference type="GO" id="GO:0046872">
    <property type="term" value="F:metal ion binding"/>
    <property type="evidence" value="ECO:0007669"/>
    <property type="project" value="UniProtKB-KW"/>
</dbReference>
<dbReference type="PANTHER" id="PTHR23422">
    <property type="entry name" value="DIPEPTIDYL PEPTIDASE III-RELATED"/>
    <property type="match status" value="1"/>
</dbReference>
<feature type="non-terminal residue" evidence="3">
    <location>
        <position position="1"/>
    </location>
</feature>
<comment type="caution">
    <text evidence="3">The sequence shown here is derived from an EMBL/GenBank/DDBJ whole genome shotgun (WGS) entry which is preliminary data.</text>
</comment>
<gene>
    <name evidence="3" type="ORF">RDB_LOCUS22985</name>
</gene>